<name>X0VUA0_9ZZZZ</name>
<reference evidence="1" key="1">
    <citation type="journal article" date="2014" name="Front. Microbiol.">
        <title>High frequency of phylogenetically diverse reductive dehalogenase-homologous genes in deep subseafloor sedimentary metagenomes.</title>
        <authorList>
            <person name="Kawai M."/>
            <person name="Futagami T."/>
            <person name="Toyoda A."/>
            <person name="Takaki Y."/>
            <person name="Nishi S."/>
            <person name="Hori S."/>
            <person name="Arai W."/>
            <person name="Tsubouchi T."/>
            <person name="Morono Y."/>
            <person name="Uchiyama I."/>
            <person name="Ito T."/>
            <person name="Fujiyama A."/>
            <person name="Inagaki F."/>
            <person name="Takami H."/>
        </authorList>
    </citation>
    <scope>NUCLEOTIDE SEQUENCE</scope>
    <source>
        <strain evidence="1">Expedition CK06-06</strain>
    </source>
</reference>
<proteinExistence type="predicted"/>
<sequence>MKRKIALEIIRIEWAKYGKDTRESMRAYIENRISRQARNEAASARLRELIKVTPPKRGI</sequence>
<gene>
    <name evidence="1" type="ORF">S01H1_57976</name>
</gene>
<organism evidence="1">
    <name type="scientific">marine sediment metagenome</name>
    <dbReference type="NCBI Taxonomy" id="412755"/>
    <lineage>
        <taxon>unclassified sequences</taxon>
        <taxon>metagenomes</taxon>
        <taxon>ecological metagenomes</taxon>
    </lineage>
</organism>
<dbReference type="EMBL" id="BARS01037842">
    <property type="protein sequence ID" value="GAG16013.1"/>
    <property type="molecule type" value="Genomic_DNA"/>
</dbReference>
<comment type="caution">
    <text evidence="1">The sequence shown here is derived from an EMBL/GenBank/DDBJ whole genome shotgun (WGS) entry which is preliminary data.</text>
</comment>
<dbReference type="AlphaFoldDB" id="X0VUA0"/>
<accession>X0VUA0</accession>
<protein>
    <submittedName>
        <fullName evidence="1">Uncharacterized protein</fullName>
    </submittedName>
</protein>
<evidence type="ECO:0000313" key="1">
    <source>
        <dbReference type="EMBL" id="GAG16013.1"/>
    </source>
</evidence>